<reference evidence="1 2" key="1">
    <citation type="submission" date="2019-03" db="EMBL/GenBank/DDBJ databases">
        <title>First draft genome of Liparis tanakae, snailfish: a comprehensive survey of snailfish specific genes.</title>
        <authorList>
            <person name="Kim W."/>
            <person name="Song I."/>
            <person name="Jeong J.-H."/>
            <person name="Kim D."/>
            <person name="Kim S."/>
            <person name="Ryu S."/>
            <person name="Song J.Y."/>
            <person name="Lee S.K."/>
        </authorList>
    </citation>
    <scope>NUCLEOTIDE SEQUENCE [LARGE SCALE GENOMIC DNA]</scope>
    <source>
        <tissue evidence="1">Muscle</tissue>
    </source>
</reference>
<accession>A0A4Z2FJC4</accession>
<dbReference type="Proteomes" id="UP000314294">
    <property type="component" value="Unassembled WGS sequence"/>
</dbReference>
<dbReference type="AlphaFoldDB" id="A0A4Z2FJC4"/>
<protein>
    <submittedName>
        <fullName evidence="1">Uncharacterized protein</fullName>
    </submittedName>
</protein>
<keyword evidence="2" id="KW-1185">Reference proteome</keyword>
<comment type="caution">
    <text evidence="1">The sequence shown here is derived from an EMBL/GenBank/DDBJ whole genome shotgun (WGS) entry which is preliminary data.</text>
</comment>
<sequence>MWEVLNTSTRAPRPFFRHTHMHRNRAATAPVRNTTPNTMPEMAICFISAVTHTGMMCAWRHLCTFPDSTKWERSPAF</sequence>
<dbReference type="EMBL" id="SRLO01001195">
    <property type="protein sequence ID" value="TNN40372.1"/>
    <property type="molecule type" value="Genomic_DNA"/>
</dbReference>
<evidence type="ECO:0000313" key="2">
    <source>
        <dbReference type="Proteomes" id="UP000314294"/>
    </source>
</evidence>
<evidence type="ECO:0000313" key="1">
    <source>
        <dbReference type="EMBL" id="TNN40372.1"/>
    </source>
</evidence>
<gene>
    <name evidence="1" type="ORF">EYF80_049461</name>
</gene>
<proteinExistence type="predicted"/>
<organism evidence="1 2">
    <name type="scientific">Liparis tanakae</name>
    <name type="common">Tanaka's snailfish</name>
    <dbReference type="NCBI Taxonomy" id="230148"/>
    <lineage>
        <taxon>Eukaryota</taxon>
        <taxon>Metazoa</taxon>
        <taxon>Chordata</taxon>
        <taxon>Craniata</taxon>
        <taxon>Vertebrata</taxon>
        <taxon>Euteleostomi</taxon>
        <taxon>Actinopterygii</taxon>
        <taxon>Neopterygii</taxon>
        <taxon>Teleostei</taxon>
        <taxon>Neoteleostei</taxon>
        <taxon>Acanthomorphata</taxon>
        <taxon>Eupercaria</taxon>
        <taxon>Perciformes</taxon>
        <taxon>Cottioidei</taxon>
        <taxon>Cottales</taxon>
        <taxon>Liparidae</taxon>
        <taxon>Liparis</taxon>
    </lineage>
</organism>
<name>A0A4Z2FJC4_9TELE</name>